<organism evidence="1 2">
    <name type="scientific">Vibrio cholerae</name>
    <dbReference type="NCBI Taxonomy" id="666"/>
    <lineage>
        <taxon>Bacteria</taxon>
        <taxon>Pseudomonadati</taxon>
        <taxon>Pseudomonadota</taxon>
        <taxon>Gammaproteobacteria</taxon>
        <taxon>Vibrionales</taxon>
        <taxon>Vibrionaceae</taxon>
        <taxon>Vibrio</taxon>
    </lineage>
</organism>
<gene>
    <name evidence="1" type="ORF">ERS013200_03046</name>
</gene>
<protein>
    <submittedName>
        <fullName evidence="1">Uncharacterized protein</fullName>
    </submittedName>
</protein>
<proteinExistence type="predicted"/>
<dbReference type="Proteomes" id="UP000041770">
    <property type="component" value="Unassembled WGS sequence"/>
</dbReference>
<evidence type="ECO:0000313" key="2">
    <source>
        <dbReference type="Proteomes" id="UP000041770"/>
    </source>
</evidence>
<accession>A0A656A6U8</accession>
<sequence length="78" mass="9191">MWELLTLDLLFDNVEQMYWVRGDFGVIEVEHARENFERKTGGKPRHAFVNACVITVLLIAFGFWIGIFERFTIIDAHF</sequence>
<dbReference type="EMBL" id="CWQY01000024">
    <property type="protein sequence ID" value="CSD05895.1"/>
    <property type="molecule type" value="Genomic_DNA"/>
</dbReference>
<name>A0A656A6U8_VIBCL</name>
<dbReference type="AlphaFoldDB" id="A0A656A6U8"/>
<reference evidence="1 2" key="1">
    <citation type="submission" date="2015-07" db="EMBL/GenBank/DDBJ databases">
        <authorList>
            <consortium name="Pathogen Informatics"/>
        </authorList>
    </citation>
    <scope>NUCLEOTIDE SEQUENCE [LARGE SCALE GENOMIC DNA]</scope>
    <source>
        <strain evidence="1 2">A316</strain>
    </source>
</reference>
<evidence type="ECO:0000313" key="1">
    <source>
        <dbReference type="EMBL" id="CSD05895.1"/>
    </source>
</evidence>